<dbReference type="GO" id="GO:0003677">
    <property type="term" value="F:DNA binding"/>
    <property type="evidence" value="ECO:0007669"/>
    <property type="project" value="UniProtKB-KW"/>
</dbReference>
<organism evidence="2 3">
    <name type="scientific">Janthinobacterium psychrotolerans</name>
    <dbReference type="NCBI Taxonomy" id="1747903"/>
    <lineage>
        <taxon>Bacteria</taxon>
        <taxon>Pseudomonadati</taxon>
        <taxon>Pseudomonadota</taxon>
        <taxon>Betaproteobacteria</taxon>
        <taxon>Burkholderiales</taxon>
        <taxon>Oxalobacteraceae</taxon>
        <taxon>Janthinobacterium</taxon>
    </lineage>
</organism>
<reference evidence="2 3" key="1">
    <citation type="submission" date="2016-04" db="EMBL/GenBank/DDBJ databases">
        <title>Draft genome sequence of Janthinobacterium psychrotolerans sp. nov., isolated from freshwater sediments in Denmark.</title>
        <authorList>
            <person name="Gong X."/>
            <person name="Skrivergaard S."/>
            <person name="Korsgaard B.S."/>
            <person name="Schreiber L."/>
            <person name="Marshall I.P."/>
            <person name="Finster K."/>
            <person name="Schramm A."/>
        </authorList>
    </citation>
    <scope>NUCLEOTIDE SEQUENCE [LARGE SCALE GENOMIC DNA]</scope>
    <source>
        <strain evidence="2 3">S3-2</strain>
    </source>
</reference>
<proteinExistence type="predicted"/>
<evidence type="ECO:0000256" key="1">
    <source>
        <dbReference type="ARBA" id="ARBA00023125"/>
    </source>
</evidence>
<sequence length="189" mass="21435">MASFRKHKSGWRVEIFVQGTRESGVFSTKAEASSWAAERESQLRRSDASGIVLEKTCPQAFERYRDEVSVHKKGARWETIRLAAIASHLVAGKKLGEYLIAEVTPDILGQWRDMRLKTVLGSTVNRDLNLISHVFTTARREWKWAAKSPTADVRRPKDPPPRDRLISQEEIDRICLALGYDGQFTPDVA</sequence>
<gene>
    <name evidence="2" type="ORF">ASR47_101611</name>
</gene>
<name>A0A1A7C7U5_9BURK</name>
<protein>
    <recommendedName>
        <fullName evidence="4">Core-binding (CB) domain-containing protein</fullName>
    </recommendedName>
</protein>
<accession>A0A1A7C7U5</accession>
<dbReference type="Proteomes" id="UP000092713">
    <property type="component" value="Unassembled WGS sequence"/>
</dbReference>
<dbReference type="SUPFAM" id="SSF56349">
    <property type="entry name" value="DNA breaking-rejoining enzymes"/>
    <property type="match status" value="1"/>
</dbReference>
<keyword evidence="1" id="KW-0238">DNA-binding</keyword>
<dbReference type="Gene3D" id="1.10.150.130">
    <property type="match status" value="1"/>
</dbReference>
<dbReference type="OrthoDB" id="662444at2"/>
<dbReference type="InterPro" id="IPR010998">
    <property type="entry name" value="Integrase_recombinase_N"/>
</dbReference>
<evidence type="ECO:0000313" key="2">
    <source>
        <dbReference type="EMBL" id="OBV40388.1"/>
    </source>
</evidence>
<evidence type="ECO:0008006" key="4">
    <source>
        <dbReference type="Google" id="ProtNLM"/>
    </source>
</evidence>
<evidence type="ECO:0000313" key="3">
    <source>
        <dbReference type="Proteomes" id="UP000092713"/>
    </source>
</evidence>
<dbReference type="RefSeq" id="WP_065306902.1">
    <property type="nucleotide sequence ID" value="NZ_LOCQ01000047.1"/>
</dbReference>
<comment type="caution">
    <text evidence="2">The sequence shown here is derived from an EMBL/GenBank/DDBJ whole genome shotgun (WGS) entry which is preliminary data.</text>
</comment>
<dbReference type="EMBL" id="LOCQ01000047">
    <property type="protein sequence ID" value="OBV40388.1"/>
    <property type="molecule type" value="Genomic_DNA"/>
</dbReference>
<keyword evidence="3" id="KW-1185">Reference proteome</keyword>
<dbReference type="AlphaFoldDB" id="A0A1A7C7U5"/>
<dbReference type="InterPro" id="IPR011010">
    <property type="entry name" value="DNA_brk_join_enz"/>
</dbReference>
<dbReference type="STRING" id="1747903.ASR47_101611"/>